<keyword evidence="2" id="KW-0539">Nucleus</keyword>
<protein>
    <recommendedName>
        <fullName evidence="5">NCT transcriptional regulatory complex subunit B</fullName>
    </recommendedName>
    <alternativeName>
        <fullName evidence="6">Negative cofactor 2 B</fullName>
    </alternativeName>
</protein>
<reference evidence="8 9" key="1">
    <citation type="submission" date="2021-11" db="EMBL/GenBank/DDBJ databases">
        <title>Black yeast isolated from Biological Soil Crust.</title>
        <authorList>
            <person name="Kurbessoian T."/>
        </authorList>
    </citation>
    <scope>NUCLEOTIDE SEQUENCE [LARGE SCALE GENOMIC DNA]</scope>
    <source>
        <strain evidence="8 9">CCFEE 5522</strain>
    </source>
</reference>
<comment type="caution">
    <text evidence="8">The sequence shown here is derived from an EMBL/GenBank/DDBJ whole genome shotgun (WGS) entry which is preliminary data.</text>
</comment>
<feature type="domain" description="Transcription factor CBF/NF-Y/archaeal histone" evidence="7">
    <location>
        <begin position="81"/>
        <end position="125"/>
    </location>
</feature>
<dbReference type="GO" id="GO:0051123">
    <property type="term" value="P:RNA polymerase II preinitiation complex assembly"/>
    <property type="evidence" value="ECO:0007669"/>
    <property type="project" value="TreeGrafter"/>
</dbReference>
<comment type="subunit">
    <text evidence="4">Forms the NCT transcriptional regulatory complex with nctA and mot1.</text>
</comment>
<dbReference type="Gene3D" id="1.10.20.10">
    <property type="entry name" value="Histone, subunit A"/>
    <property type="match status" value="1"/>
</dbReference>
<dbReference type="InterPro" id="IPR003958">
    <property type="entry name" value="CBFA_NFYB_domain"/>
</dbReference>
<dbReference type="Pfam" id="PF00808">
    <property type="entry name" value="CBFD_NFYB_HMF"/>
    <property type="match status" value="1"/>
</dbReference>
<comment type="subcellular location">
    <subcellularLocation>
        <location evidence="1">Nucleus</location>
    </subcellularLocation>
</comment>
<dbReference type="InterPro" id="IPR009072">
    <property type="entry name" value="Histone-fold"/>
</dbReference>
<comment type="function">
    <text evidence="3">Part of the NCT transcriptional regulatory complex that acts as a key regulator of ergosterol biosynthesis and the azole exporter cdr1B. The NCT complex binds the promoters of genes linked to azole susceptibility, and especially represses the expression of cdr1B transporter.</text>
</comment>
<dbReference type="GO" id="GO:0017054">
    <property type="term" value="C:negative cofactor 2 complex"/>
    <property type="evidence" value="ECO:0007669"/>
    <property type="project" value="InterPro"/>
</dbReference>
<dbReference type="GO" id="GO:0046982">
    <property type="term" value="F:protein heterodimerization activity"/>
    <property type="evidence" value="ECO:0007669"/>
    <property type="project" value="InterPro"/>
</dbReference>
<dbReference type="SUPFAM" id="SSF47113">
    <property type="entry name" value="Histone-fold"/>
    <property type="match status" value="1"/>
</dbReference>
<accession>A0AAV9JRE8</accession>
<evidence type="ECO:0000256" key="6">
    <source>
        <dbReference type="ARBA" id="ARBA00079659"/>
    </source>
</evidence>
<dbReference type="EMBL" id="JAVFHQ010000010">
    <property type="protein sequence ID" value="KAK4547565.1"/>
    <property type="molecule type" value="Genomic_DNA"/>
</dbReference>
<dbReference type="AlphaFoldDB" id="A0AAV9JRE8"/>
<organism evidence="8 9">
    <name type="scientific">Oleoguttula mirabilis</name>
    <dbReference type="NCBI Taxonomy" id="1507867"/>
    <lineage>
        <taxon>Eukaryota</taxon>
        <taxon>Fungi</taxon>
        <taxon>Dikarya</taxon>
        <taxon>Ascomycota</taxon>
        <taxon>Pezizomycotina</taxon>
        <taxon>Dothideomycetes</taxon>
        <taxon>Dothideomycetidae</taxon>
        <taxon>Mycosphaerellales</taxon>
        <taxon>Teratosphaeriaceae</taxon>
        <taxon>Oleoguttula</taxon>
    </lineage>
</organism>
<proteinExistence type="predicted"/>
<evidence type="ECO:0000256" key="4">
    <source>
        <dbReference type="ARBA" id="ARBA00065193"/>
    </source>
</evidence>
<evidence type="ECO:0000259" key="7">
    <source>
        <dbReference type="Pfam" id="PF00808"/>
    </source>
</evidence>
<evidence type="ECO:0000256" key="1">
    <source>
        <dbReference type="ARBA" id="ARBA00004123"/>
    </source>
</evidence>
<gene>
    <name evidence="8" type="ORF">LTR36_000522</name>
</gene>
<dbReference type="PANTHER" id="PTHR46138">
    <property type="entry name" value="PROTEIN DR1"/>
    <property type="match status" value="1"/>
</dbReference>
<name>A0AAV9JRE8_9PEZI</name>
<dbReference type="GO" id="GO:0016251">
    <property type="term" value="F:RNA polymerase II general transcription initiation factor activity"/>
    <property type="evidence" value="ECO:0007669"/>
    <property type="project" value="TreeGrafter"/>
</dbReference>
<dbReference type="GO" id="GO:0017025">
    <property type="term" value="F:TBP-class protein binding"/>
    <property type="evidence" value="ECO:0007669"/>
    <property type="project" value="TreeGrafter"/>
</dbReference>
<keyword evidence="9" id="KW-1185">Reference proteome</keyword>
<evidence type="ECO:0000313" key="8">
    <source>
        <dbReference type="EMBL" id="KAK4547565.1"/>
    </source>
</evidence>
<evidence type="ECO:0000313" key="9">
    <source>
        <dbReference type="Proteomes" id="UP001324427"/>
    </source>
</evidence>
<dbReference type="InterPro" id="IPR042225">
    <property type="entry name" value="Ncb2"/>
</dbReference>
<evidence type="ECO:0000256" key="5">
    <source>
        <dbReference type="ARBA" id="ARBA00072420"/>
    </source>
</evidence>
<dbReference type="GO" id="GO:0000122">
    <property type="term" value="P:negative regulation of transcription by RNA polymerase II"/>
    <property type="evidence" value="ECO:0007669"/>
    <property type="project" value="InterPro"/>
</dbReference>
<evidence type="ECO:0000256" key="2">
    <source>
        <dbReference type="ARBA" id="ARBA00023242"/>
    </source>
</evidence>
<dbReference type="CDD" id="cd22905">
    <property type="entry name" value="HFD_Dr1"/>
    <property type="match status" value="1"/>
</dbReference>
<dbReference type="Proteomes" id="UP001324427">
    <property type="component" value="Unassembled WGS sequence"/>
</dbReference>
<sequence>MSDKEFGGADDLSLPKAIPMPLKHRTRGTGLVTYLSPAAAKALPAATVQKIINEVLASPSILAVTTGETSAAGSNGGGMTFAKETRDLLIECCVEFITMLSSEANEMAEKDAKKTIACEHITKALEELGFGEYVPELVAVADGFKTTQVTREKKQSKIEQSGLTNDELIRAQEELFRSAGEKYQTVASPGEG</sequence>
<dbReference type="PANTHER" id="PTHR46138:SF1">
    <property type="entry name" value="PROTEIN DR1"/>
    <property type="match status" value="1"/>
</dbReference>
<evidence type="ECO:0000256" key="3">
    <source>
        <dbReference type="ARBA" id="ARBA00053814"/>
    </source>
</evidence>
<dbReference type="FunFam" id="1.10.20.10:FF:000019">
    <property type="entry name" value="Negative cofactor 2 beta"/>
    <property type="match status" value="1"/>
</dbReference>